<comment type="caution">
    <text evidence="2">The sequence shown here is derived from an EMBL/GenBank/DDBJ whole genome shotgun (WGS) entry which is preliminary data.</text>
</comment>
<feature type="domain" description="Sulfatase-modifying factor enzyme-like" evidence="1">
    <location>
        <begin position="97"/>
        <end position="338"/>
    </location>
</feature>
<dbReference type="PANTHER" id="PTHR23150:SF19">
    <property type="entry name" value="FORMYLGLYCINE-GENERATING ENZYME"/>
    <property type="match status" value="1"/>
</dbReference>
<evidence type="ECO:0000313" key="2">
    <source>
        <dbReference type="EMBL" id="MFD2157578.1"/>
    </source>
</evidence>
<dbReference type="InterPro" id="IPR051043">
    <property type="entry name" value="Sulfatase_Mod_Factor_Kinase"/>
</dbReference>
<keyword evidence="3" id="KW-1185">Reference proteome</keyword>
<dbReference type="EMBL" id="JBHUJB010000009">
    <property type="protein sequence ID" value="MFD2157578.1"/>
    <property type="molecule type" value="Genomic_DNA"/>
</dbReference>
<dbReference type="InterPro" id="IPR005532">
    <property type="entry name" value="SUMF_dom"/>
</dbReference>
<organism evidence="2 3">
    <name type="scientific">Rubritalea tangerina</name>
    <dbReference type="NCBI Taxonomy" id="430798"/>
    <lineage>
        <taxon>Bacteria</taxon>
        <taxon>Pseudomonadati</taxon>
        <taxon>Verrucomicrobiota</taxon>
        <taxon>Verrucomicrobiia</taxon>
        <taxon>Verrucomicrobiales</taxon>
        <taxon>Rubritaleaceae</taxon>
        <taxon>Rubritalea</taxon>
    </lineage>
</organism>
<name>A0ABW4Z6K4_9BACT</name>
<reference evidence="3" key="1">
    <citation type="journal article" date="2019" name="Int. J. Syst. Evol. Microbiol.">
        <title>The Global Catalogue of Microorganisms (GCM) 10K type strain sequencing project: providing services to taxonomists for standard genome sequencing and annotation.</title>
        <authorList>
            <consortium name="The Broad Institute Genomics Platform"/>
            <consortium name="The Broad Institute Genome Sequencing Center for Infectious Disease"/>
            <person name="Wu L."/>
            <person name="Ma J."/>
        </authorList>
    </citation>
    <scope>NUCLEOTIDE SEQUENCE [LARGE SCALE GENOMIC DNA]</scope>
    <source>
        <strain evidence="3">CCUG 57942</strain>
    </source>
</reference>
<sequence length="370" mass="42283">MRLIHCAIPLCLNSLTLADDINPPLHSVPDAAINAEQMRLTRVIHQKITQTHAEEKQRNTQFAPFVATLRSGIEIQMQPIKTQPFTWQGVNPQDTLNVTLDDFWMASTETTWAAYDDFYASSYKREKDGSVDQFVRPSIKDDYDLIARPTPQYYPVTNHMPKEGHSAVGVTHHAANKFCQWLSYQTGHFYRLPTEAEWEFACRAGSHNSNAWGDNDTDAKQYAWFGEAENTHYHKPALKKPNAFGLYDMHGNVLELTLDGFVQDRRKYFAKANVHNPWVKATQPYPHVTKGGTWKSPLREIKASSRIPSKAEWKKTDPQEPKSVWAFSDAPFLGFRVVRSTTIPTPEEMYHYWNSHTALDDGEDAQSLSP</sequence>
<dbReference type="RefSeq" id="WP_377089991.1">
    <property type="nucleotide sequence ID" value="NZ_JBHSJL010000014.1"/>
</dbReference>
<dbReference type="Proteomes" id="UP001597389">
    <property type="component" value="Unassembled WGS sequence"/>
</dbReference>
<proteinExistence type="predicted"/>
<accession>A0ABW4Z6K4</accession>
<evidence type="ECO:0000259" key="1">
    <source>
        <dbReference type="Pfam" id="PF03781"/>
    </source>
</evidence>
<dbReference type="InterPro" id="IPR016187">
    <property type="entry name" value="CTDL_fold"/>
</dbReference>
<dbReference type="Gene3D" id="3.90.1580.10">
    <property type="entry name" value="paralog of FGE (formylglycine-generating enzyme)"/>
    <property type="match status" value="1"/>
</dbReference>
<dbReference type="Pfam" id="PF03781">
    <property type="entry name" value="FGE-sulfatase"/>
    <property type="match status" value="1"/>
</dbReference>
<dbReference type="SUPFAM" id="SSF56436">
    <property type="entry name" value="C-type lectin-like"/>
    <property type="match status" value="1"/>
</dbReference>
<dbReference type="PANTHER" id="PTHR23150">
    <property type="entry name" value="SULFATASE MODIFYING FACTOR 1, 2"/>
    <property type="match status" value="1"/>
</dbReference>
<gene>
    <name evidence="2" type="ORF">ACFSW8_01555</name>
</gene>
<evidence type="ECO:0000313" key="3">
    <source>
        <dbReference type="Proteomes" id="UP001597389"/>
    </source>
</evidence>
<dbReference type="InterPro" id="IPR042095">
    <property type="entry name" value="SUMF_sf"/>
</dbReference>
<protein>
    <submittedName>
        <fullName evidence="2">Formylglycine-generating enzyme family protein</fullName>
    </submittedName>
</protein>